<evidence type="ECO:0000313" key="3">
    <source>
        <dbReference type="Proteomes" id="UP000807306"/>
    </source>
</evidence>
<protein>
    <submittedName>
        <fullName evidence="2">Uncharacterized protein</fullName>
    </submittedName>
</protein>
<feature type="region of interest" description="Disordered" evidence="1">
    <location>
        <begin position="1"/>
        <end position="162"/>
    </location>
</feature>
<gene>
    <name evidence="2" type="ORF">CPB83DRAFT_182809</name>
</gene>
<feature type="compositionally biased region" description="Basic and acidic residues" evidence="1">
    <location>
        <begin position="83"/>
        <end position="92"/>
    </location>
</feature>
<dbReference type="AlphaFoldDB" id="A0A9P6EKD7"/>
<evidence type="ECO:0000256" key="1">
    <source>
        <dbReference type="SAM" id="MobiDB-lite"/>
    </source>
</evidence>
<feature type="region of interest" description="Disordered" evidence="1">
    <location>
        <begin position="372"/>
        <end position="454"/>
    </location>
</feature>
<feature type="compositionally biased region" description="Polar residues" evidence="1">
    <location>
        <begin position="27"/>
        <end position="39"/>
    </location>
</feature>
<evidence type="ECO:0000313" key="2">
    <source>
        <dbReference type="EMBL" id="KAF9530473.1"/>
    </source>
</evidence>
<sequence length="484" mass="53846">MENSTLSSPERGLLVTYLDRRKRRRTVSQVDSDSESNAESKPSLSPSQSPKSPNTSAVKAVASHGPKKVEVSLPGPSPKRVRRDSNEPDKPMSKKAVHVRATSSVTSLKQVIKKVQETPASAKKPDSIVGSTRKPKSKAKSVAEDDDDESASVAESTLSTGRVRRNESERILYFENQPECGKLDPHQVQCLRCNKSISLGRKQTYTVRPWELHRARCDQRPAYAPPATPDINEASTPARVPQSPSIALSVSTKPTPARRPSEQERKEFLESDKQIETVEKHRVLCWKCQSWVDLSQAHGYVTSNWMRHKVRCSDAVPSTRVAAAKRRLNLVNDPQATSIDTHHVVCAYCSATVKLEGDGDFNPTKWEEHKSKCTKSAPNSQNENTSTVLSSSQTTRPPPSSASTEDTVVVDVGTSQSSRPNPSLKRPRDKSEQVPEEDEHKDIRPRTESYIPPKMDPPDSLLGWFMLPFHSFVRGFKESLKDRS</sequence>
<dbReference type="EMBL" id="MU157840">
    <property type="protein sequence ID" value="KAF9530473.1"/>
    <property type="molecule type" value="Genomic_DNA"/>
</dbReference>
<feature type="compositionally biased region" description="Polar residues" evidence="1">
    <location>
        <begin position="242"/>
        <end position="254"/>
    </location>
</feature>
<name>A0A9P6EKD7_9AGAR</name>
<dbReference type="OrthoDB" id="3262173at2759"/>
<feature type="region of interest" description="Disordered" evidence="1">
    <location>
        <begin position="221"/>
        <end position="268"/>
    </location>
</feature>
<feature type="compositionally biased region" description="Low complexity" evidence="1">
    <location>
        <begin position="40"/>
        <end position="53"/>
    </location>
</feature>
<dbReference type="Proteomes" id="UP000807306">
    <property type="component" value="Unassembled WGS sequence"/>
</dbReference>
<proteinExistence type="predicted"/>
<organism evidence="2 3">
    <name type="scientific">Crepidotus variabilis</name>
    <dbReference type="NCBI Taxonomy" id="179855"/>
    <lineage>
        <taxon>Eukaryota</taxon>
        <taxon>Fungi</taxon>
        <taxon>Dikarya</taxon>
        <taxon>Basidiomycota</taxon>
        <taxon>Agaricomycotina</taxon>
        <taxon>Agaricomycetes</taxon>
        <taxon>Agaricomycetidae</taxon>
        <taxon>Agaricales</taxon>
        <taxon>Agaricineae</taxon>
        <taxon>Crepidotaceae</taxon>
        <taxon>Crepidotus</taxon>
    </lineage>
</organism>
<comment type="caution">
    <text evidence="2">The sequence shown here is derived from an EMBL/GenBank/DDBJ whole genome shotgun (WGS) entry which is preliminary data.</text>
</comment>
<feature type="compositionally biased region" description="Basic and acidic residues" evidence="1">
    <location>
        <begin position="429"/>
        <end position="447"/>
    </location>
</feature>
<feature type="compositionally biased region" description="Basic and acidic residues" evidence="1">
    <location>
        <begin position="259"/>
        <end position="268"/>
    </location>
</feature>
<feature type="compositionally biased region" description="Polar residues" evidence="1">
    <location>
        <begin position="374"/>
        <end position="389"/>
    </location>
</feature>
<accession>A0A9P6EKD7</accession>
<keyword evidence="3" id="KW-1185">Reference proteome</keyword>
<reference evidence="2" key="1">
    <citation type="submission" date="2020-11" db="EMBL/GenBank/DDBJ databases">
        <authorList>
            <consortium name="DOE Joint Genome Institute"/>
            <person name="Ahrendt S."/>
            <person name="Riley R."/>
            <person name="Andreopoulos W."/>
            <person name="Labutti K."/>
            <person name="Pangilinan J."/>
            <person name="Ruiz-Duenas F.J."/>
            <person name="Barrasa J.M."/>
            <person name="Sanchez-Garcia M."/>
            <person name="Camarero S."/>
            <person name="Miyauchi S."/>
            <person name="Serrano A."/>
            <person name="Linde D."/>
            <person name="Babiker R."/>
            <person name="Drula E."/>
            <person name="Ayuso-Fernandez I."/>
            <person name="Pacheco R."/>
            <person name="Padilla G."/>
            <person name="Ferreira P."/>
            <person name="Barriuso J."/>
            <person name="Kellner H."/>
            <person name="Castanera R."/>
            <person name="Alfaro M."/>
            <person name="Ramirez L."/>
            <person name="Pisabarro A.G."/>
            <person name="Kuo A."/>
            <person name="Tritt A."/>
            <person name="Lipzen A."/>
            <person name="He G."/>
            <person name="Yan M."/>
            <person name="Ng V."/>
            <person name="Cullen D."/>
            <person name="Martin F."/>
            <person name="Rosso M.-N."/>
            <person name="Henrissat B."/>
            <person name="Hibbett D."/>
            <person name="Martinez A.T."/>
            <person name="Grigoriev I.V."/>
        </authorList>
    </citation>
    <scope>NUCLEOTIDE SEQUENCE</scope>
    <source>
        <strain evidence="2">CBS 506.95</strain>
    </source>
</reference>